<evidence type="ECO:0000313" key="2">
    <source>
        <dbReference type="Proteomes" id="UP000316624"/>
    </source>
</evidence>
<proteinExistence type="predicted"/>
<gene>
    <name evidence="1" type="ORF">IQ35_03082</name>
</gene>
<dbReference type="Proteomes" id="UP000316624">
    <property type="component" value="Unassembled WGS sequence"/>
</dbReference>
<accession>A0A562K808</accession>
<dbReference type="InterPro" id="IPR032345">
    <property type="entry name" value="PnbB"/>
</dbReference>
<reference evidence="1 2" key="1">
    <citation type="journal article" date="2015" name="Stand. Genomic Sci.">
        <title>Genomic Encyclopedia of Bacterial and Archaeal Type Strains, Phase III: the genomes of soil and plant-associated and newly described type strains.</title>
        <authorList>
            <person name="Whitman W.B."/>
            <person name="Woyke T."/>
            <person name="Klenk H.P."/>
            <person name="Zhou Y."/>
            <person name="Lilburn T.G."/>
            <person name="Beck B.J."/>
            <person name="De Vos P."/>
            <person name="Vandamme P."/>
            <person name="Eisen J.A."/>
            <person name="Garrity G."/>
            <person name="Hugenholtz P."/>
            <person name="Kyrpides N.C."/>
        </authorList>
    </citation>
    <scope>NUCLEOTIDE SEQUENCE [LARGE SCALE GENOMIC DNA]</scope>
    <source>
        <strain evidence="1 2">CGMCC 1.7748</strain>
    </source>
</reference>
<evidence type="ECO:0000313" key="1">
    <source>
        <dbReference type="EMBL" id="TWH91569.1"/>
    </source>
</evidence>
<comment type="caution">
    <text evidence="1">The sequence shown here is derived from an EMBL/GenBank/DDBJ whole genome shotgun (WGS) entry which is preliminary data.</text>
</comment>
<dbReference type="Pfam" id="PF16155">
    <property type="entry name" value="PnbB"/>
    <property type="match status" value="1"/>
</dbReference>
<protein>
    <submittedName>
        <fullName evidence="1">Uncharacterized protein DUF4863</fullName>
    </submittedName>
</protein>
<sequence>MSESPQTPEAFVQHFVEVTQRISGQVIGSDLEEQLNQAFPAGGEWFEAAKRMCRAGCEEGWLCAREAGGIKFGRAVPPSDTLNGMSIDVVEMDSIVGPHHSHPNGEIDLVMPLLGAAEFDGRGAGWKVYGPGSAHRPTVTGGKALVLYLLPDGAIEFTRG</sequence>
<dbReference type="RefSeq" id="WP_145074636.1">
    <property type="nucleotide sequence ID" value="NZ_JACIIY010000025.1"/>
</dbReference>
<organism evidence="1 2">
    <name type="scientific">Sphingobium wenxiniae (strain DSM 21828 / CGMCC 1.7748 / JZ-1)</name>
    <dbReference type="NCBI Taxonomy" id="595605"/>
    <lineage>
        <taxon>Bacteria</taxon>
        <taxon>Pseudomonadati</taxon>
        <taxon>Pseudomonadota</taxon>
        <taxon>Alphaproteobacteria</taxon>
        <taxon>Sphingomonadales</taxon>
        <taxon>Sphingomonadaceae</taxon>
        <taxon>Sphingobium</taxon>
    </lineage>
</organism>
<name>A0A562K808_SPHWJ</name>
<keyword evidence="2" id="KW-1185">Reference proteome</keyword>
<dbReference type="EMBL" id="VLKK01000014">
    <property type="protein sequence ID" value="TWH91569.1"/>
    <property type="molecule type" value="Genomic_DNA"/>
</dbReference>
<dbReference type="AlphaFoldDB" id="A0A562K808"/>